<dbReference type="SMART" id="SM00388">
    <property type="entry name" value="HisKA"/>
    <property type="match status" value="1"/>
</dbReference>
<dbReference type="Gene3D" id="2.10.70.100">
    <property type="match status" value="1"/>
</dbReference>
<dbReference type="InterPro" id="IPR000014">
    <property type="entry name" value="PAS"/>
</dbReference>
<dbReference type="CDD" id="cd00130">
    <property type="entry name" value="PAS"/>
    <property type="match status" value="2"/>
</dbReference>
<dbReference type="Pfam" id="PF00512">
    <property type="entry name" value="HisKA"/>
    <property type="match status" value="1"/>
</dbReference>
<accession>A0A437JPW5</accession>
<dbReference type="EC" id="2.7.13.3" evidence="2"/>
<dbReference type="InterPro" id="IPR003661">
    <property type="entry name" value="HisK_dim/P_dom"/>
</dbReference>
<dbReference type="PANTHER" id="PTHR43047">
    <property type="entry name" value="TWO-COMPONENT HISTIDINE PROTEIN KINASE"/>
    <property type="match status" value="1"/>
</dbReference>
<feature type="domain" description="Response regulatory" evidence="7">
    <location>
        <begin position="640"/>
        <end position="757"/>
    </location>
</feature>
<evidence type="ECO:0000256" key="2">
    <source>
        <dbReference type="ARBA" id="ARBA00012438"/>
    </source>
</evidence>
<keyword evidence="5" id="KW-0597">Phosphoprotein</keyword>
<dbReference type="SUPFAM" id="SSF55785">
    <property type="entry name" value="PYP-like sensor domain (PAS domain)"/>
    <property type="match status" value="3"/>
</dbReference>
<proteinExistence type="predicted"/>
<dbReference type="GO" id="GO:0009927">
    <property type="term" value="F:histidine phosphotransfer kinase activity"/>
    <property type="evidence" value="ECO:0007669"/>
    <property type="project" value="TreeGrafter"/>
</dbReference>
<reference evidence="9 10" key="1">
    <citation type="submission" date="2019-01" db="EMBL/GenBank/DDBJ databases">
        <authorList>
            <person name="Chen W.-M."/>
        </authorList>
    </citation>
    <scope>NUCLEOTIDE SEQUENCE [LARGE SCALE GENOMIC DNA]</scope>
    <source>
        <strain evidence="9 10">ICH-3</strain>
    </source>
</reference>
<organism evidence="9 10">
    <name type="scientific">Rubrivivax albus</name>
    <dbReference type="NCBI Taxonomy" id="2499835"/>
    <lineage>
        <taxon>Bacteria</taxon>
        <taxon>Pseudomonadati</taxon>
        <taxon>Pseudomonadota</taxon>
        <taxon>Betaproteobacteria</taxon>
        <taxon>Burkholderiales</taxon>
        <taxon>Sphaerotilaceae</taxon>
        <taxon>Rubrivivax</taxon>
    </lineage>
</organism>
<keyword evidence="4" id="KW-0418">Kinase</keyword>
<feature type="domain" description="PAS" evidence="8">
    <location>
        <begin position="137"/>
        <end position="209"/>
    </location>
</feature>
<evidence type="ECO:0000259" key="8">
    <source>
        <dbReference type="PROSITE" id="PS50112"/>
    </source>
</evidence>
<dbReference type="InterPro" id="IPR011006">
    <property type="entry name" value="CheY-like_superfamily"/>
</dbReference>
<dbReference type="SUPFAM" id="SSF47384">
    <property type="entry name" value="Homodimeric domain of signal transducing histidine kinase"/>
    <property type="match status" value="1"/>
</dbReference>
<protein>
    <recommendedName>
        <fullName evidence="2">histidine kinase</fullName>
        <ecNumber evidence="2">2.7.13.3</ecNumber>
    </recommendedName>
</protein>
<name>A0A437JPW5_9BURK</name>
<evidence type="ECO:0000259" key="7">
    <source>
        <dbReference type="PROSITE" id="PS50110"/>
    </source>
</evidence>
<dbReference type="InterPro" id="IPR001789">
    <property type="entry name" value="Sig_transdc_resp-reg_receiver"/>
</dbReference>
<evidence type="ECO:0000259" key="6">
    <source>
        <dbReference type="PROSITE" id="PS50109"/>
    </source>
</evidence>
<sequence length="767" mass="82704">MAGERTEAGQDPLQLLQGSGRIGLFSRDLEGDGAHWDDGLFAMTGFDAAAGAPAWPRFLAHVHSDDREALDAHFRALSSQQAPGEVYFRFVRPDGDVRLMHSIFAVQSSPTGQAVRLVGVMIDDTGVGRRLQQGEQSRQFLQRALSMAGVSVWTIDLAAQRVFFNAVGFQVVGMTPDPAGIALADIRDSIHPQDRPAIVQAAEAAMASRRIVDAVARYRTADGGWKTLLTRRVALRDGEGRVTALMGVSLDLTGEDAERARAEALAAQTRLVAQAMGVGFWQRNAGGDAVVWDAQMYRLYGRDPALLPPTMDEWLDTYVQPASRDEARRTLDADVAAWAPETLMTVLTRGDDGVERWVRAWTRRLDLGGQRVAMGMHLDVTEQVRQEALRQEAARVARDSREKSAFMAMMSHRLRTPLNAVLGFAQLMAQDALDPLSPRQRERLARIDAAGAELLSMIDDVFELAALDADVEPPVTAPVALDAVVAALREAVEPLARLRGVALQLPAVLPPVQVATDRRRLGQALRHLAAHAVRRNERGGHVALTVALAPPWAQLVFSDAGPQLDAQQRELLFDAPVQGPRDGSDGDPLVGLDLVRQALTRLGAKVGWLNSDPTDSALLVEIPLAASTPSSPPEASGTLSLLCIEDNPVNMLLVQELVALRPGMRLACATDGQSGLAAAAADPPDVVLLDLHLPDMHGSAVAARLRAEPRTAACRIVALSAGALPEDIRAAQDQGFDDYWTKPIDFDRFLAGLDRLAAQRVTAPGAP</sequence>
<dbReference type="CDD" id="cd00082">
    <property type="entry name" value="HisKA"/>
    <property type="match status" value="1"/>
</dbReference>
<dbReference type="Gene3D" id="3.30.565.10">
    <property type="entry name" value="Histidine kinase-like ATPase, C-terminal domain"/>
    <property type="match status" value="1"/>
</dbReference>
<dbReference type="InterPro" id="IPR005467">
    <property type="entry name" value="His_kinase_dom"/>
</dbReference>
<dbReference type="GO" id="GO:0000155">
    <property type="term" value="F:phosphorelay sensor kinase activity"/>
    <property type="evidence" value="ECO:0007669"/>
    <property type="project" value="InterPro"/>
</dbReference>
<dbReference type="Proteomes" id="UP000288178">
    <property type="component" value="Unassembled WGS sequence"/>
</dbReference>
<dbReference type="Gene3D" id="1.10.287.130">
    <property type="match status" value="1"/>
</dbReference>
<comment type="caution">
    <text evidence="9">The sequence shown here is derived from an EMBL/GenBank/DDBJ whole genome shotgun (WGS) entry which is preliminary data.</text>
</comment>
<feature type="domain" description="Histidine kinase" evidence="6">
    <location>
        <begin position="409"/>
        <end position="626"/>
    </location>
</feature>
<dbReference type="PANTHER" id="PTHR43047:SF72">
    <property type="entry name" value="OSMOSENSING HISTIDINE PROTEIN KINASE SLN1"/>
    <property type="match status" value="1"/>
</dbReference>
<gene>
    <name evidence="9" type="ORF">ENE75_20965</name>
</gene>
<evidence type="ECO:0000313" key="10">
    <source>
        <dbReference type="Proteomes" id="UP000288178"/>
    </source>
</evidence>
<dbReference type="PROSITE" id="PS50112">
    <property type="entry name" value="PAS"/>
    <property type="match status" value="1"/>
</dbReference>
<dbReference type="SMART" id="SM00091">
    <property type="entry name" value="PAS"/>
    <property type="match status" value="3"/>
</dbReference>
<dbReference type="SMART" id="SM00448">
    <property type="entry name" value="REC"/>
    <property type="match status" value="1"/>
</dbReference>
<dbReference type="InterPro" id="IPR013655">
    <property type="entry name" value="PAS_fold_3"/>
</dbReference>
<dbReference type="Gene3D" id="3.40.50.2300">
    <property type="match status" value="1"/>
</dbReference>
<comment type="catalytic activity">
    <reaction evidence="1">
        <text>ATP + protein L-histidine = ADP + protein N-phospho-L-histidine.</text>
        <dbReference type="EC" id="2.7.13.3"/>
    </reaction>
</comment>
<dbReference type="InterPro" id="IPR003594">
    <property type="entry name" value="HATPase_dom"/>
</dbReference>
<dbReference type="InterPro" id="IPR036890">
    <property type="entry name" value="HATPase_C_sf"/>
</dbReference>
<dbReference type="AlphaFoldDB" id="A0A437JPW5"/>
<dbReference type="PROSITE" id="PS50110">
    <property type="entry name" value="RESPONSE_REGULATORY"/>
    <property type="match status" value="1"/>
</dbReference>
<dbReference type="Pfam" id="PF00072">
    <property type="entry name" value="Response_reg"/>
    <property type="match status" value="1"/>
</dbReference>
<keyword evidence="10" id="KW-1185">Reference proteome</keyword>
<dbReference type="InterPro" id="IPR001610">
    <property type="entry name" value="PAC"/>
</dbReference>
<dbReference type="OrthoDB" id="8552871at2"/>
<evidence type="ECO:0000256" key="3">
    <source>
        <dbReference type="ARBA" id="ARBA00022679"/>
    </source>
</evidence>
<dbReference type="PROSITE" id="PS50109">
    <property type="entry name" value="HIS_KIN"/>
    <property type="match status" value="1"/>
</dbReference>
<keyword evidence="3" id="KW-0808">Transferase</keyword>
<dbReference type="SUPFAM" id="SSF55874">
    <property type="entry name" value="ATPase domain of HSP90 chaperone/DNA topoisomerase II/histidine kinase"/>
    <property type="match status" value="1"/>
</dbReference>
<feature type="modified residue" description="4-aspartylphosphate" evidence="5">
    <location>
        <position position="690"/>
    </location>
</feature>
<evidence type="ECO:0000256" key="4">
    <source>
        <dbReference type="ARBA" id="ARBA00022777"/>
    </source>
</evidence>
<dbReference type="RefSeq" id="WP_128200351.1">
    <property type="nucleotide sequence ID" value="NZ_SACT01000009.1"/>
</dbReference>
<dbReference type="EMBL" id="SACT01000009">
    <property type="protein sequence ID" value="RVT48836.1"/>
    <property type="molecule type" value="Genomic_DNA"/>
</dbReference>
<dbReference type="SMART" id="SM00086">
    <property type="entry name" value="PAC"/>
    <property type="match status" value="2"/>
</dbReference>
<evidence type="ECO:0000313" key="9">
    <source>
        <dbReference type="EMBL" id="RVT48836.1"/>
    </source>
</evidence>
<dbReference type="InterPro" id="IPR035965">
    <property type="entry name" value="PAS-like_dom_sf"/>
</dbReference>
<evidence type="ECO:0000256" key="1">
    <source>
        <dbReference type="ARBA" id="ARBA00000085"/>
    </source>
</evidence>
<dbReference type="GO" id="GO:0005886">
    <property type="term" value="C:plasma membrane"/>
    <property type="evidence" value="ECO:0007669"/>
    <property type="project" value="TreeGrafter"/>
</dbReference>
<dbReference type="Gene3D" id="3.30.450.20">
    <property type="entry name" value="PAS domain"/>
    <property type="match status" value="3"/>
</dbReference>
<dbReference type="SUPFAM" id="SSF52172">
    <property type="entry name" value="CheY-like"/>
    <property type="match status" value="1"/>
</dbReference>
<dbReference type="Pfam" id="PF02518">
    <property type="entry name" value="HATPase_c"/>
    <property type="match status" value="1"/>
</dbReference>
<evidence type="ECO:0000256" key="5">
    <source>
        <dbReference type="PROSITE-ProRule" id="PRU00169"/>
    </source>
</evidence>
<dbReference type="InterPro" id="IPR036097">
    <property type="entry name" value="HisK_dim/P_sf"/>
</dbReference>
<dbReference type="Pfam" id="PF08447">
    <property type="entry name" value="PAS_3"/>
    <property type="match status" value="2"/>
</dbReference>
<dbReference type="SMART" id="SM00387">
    <property type="entry name" value="HATPase_c"/>
    <property type="match status" value="1"/>
</dbReference>